<reference evidence="2" key="2">
    <citation type="submission" date="2020-05" db="UniProtKB">
        <authorList>
            <consortium name="EnsemblMetazoa"/>
        </authorList>
    </citation>
    <scope>IDENTIFICATION</scope>
    <source>
        <strain evidence="2">IAEA</strain>
    </source>
</reference>
<keyword evidence="1" id="KW-0812">Transmembrane</keyword>
<organism evidence="2 3">
    <name type="scientific">Glossina pallidipes</name>
    <name type="common">Tsetse fly</name>
    <dbReference type="NCBI Taxonomy" id="7398"/>
    <lineage>
        <taxon>Eukaryota</taxon>
        <taxon>Metazoa</taxon>
        <taxon>Ecdysozoa</taxon>
        <taxon>Arthropoda</taxon>
        <taxon>Hexapoda</taxon>
        <taxon>Insecta</taxon>
        <taxon>Pterygota</taxon>
        <taxon>Neoptera</taxon>
        <taxon>Endopterygota</taxon>
        <taxon>Diptera</taxon>
        <taxon>Brachycera</taxon>
        <taxon>Muscomorpha</taxon>
        <taxon>Hippoboscoidea</taxon>
        <taxon>Glossinidae</taxon>
        <taxon>Glossina</taxon>
    </lineage>
</organism>
<keyword evidence="1" id="KW-1133">Transmembrane helix</keyword>
<dbReference type="Proteomes" id="UP000092445">
    <property type="component" value="Unassembled WGS sequence"/>
</dbReference>
<feature type="transmembrane region" description="Helical" evidence="1">
    <location>
        <begin position="84"/>
        <end position="103"/>
    </location>
</feature>
<evidence type="ECO:0000313" key="3">
    <source>
        <dbReference type="Proteomes" id="UP000092445"/>
    </source>
</evidence>
<dbReference type="VEuPathDB" id="VectorBase:GPAI021049"/>
<reference evidence="3" key="1">
    <citation type="submission" date="2014-03" db="EMBL/GenBank/DDBJ databases">
        <authorList>
            <person name="Aksoy S."/>
            <person name="Warren W."/>
            <person name="Wilson R.K."/>
        </authorList>
    </citation>
    <scope>NUCLEOTIDE SEQUENCE [LARGE SCALE GENOMIC DNA]</scope>
    <source>
        <strain evidence="3">IAEA</strain>
    </source>
</reference>
<sequence>MIVALCFIKVEENRRQPVRERPESSGGMDDLRPLLLIFQDLQLHLQYVSNIIVLYCIVLYCILIPKAKACTVVGWQLHKSMTPWYFTLAMCQLPPCVAFMLLACILCFCNGLNCGGGAGGGSVDGTGYVP</sequence>
<evidence type="ECO:0000256" key="1">
    <source>
        <dbReference type="SAM" id="Phobius"/>
    </source>
</evidence>
<feature type="transmembrane region" description="Helical" evidence="1">
    <location>
        <begin position="44"/>
        <end position="63"/>
    </location>
</feature>
<keyword evidence="1" id="KW-0472">Membrane</keyword>
<name>A0A1A9ZPK7_GLOPL</name>
<proteinExistence type="predicted"/>
<evidence type="ECO:0000313" key="2">
    <source>
        <dbReference type="EnsemblMetazoa" id="GPAI021049-PA"/>
    </source>
</evidence>
<keyword evidence="3" id="KW-1185">Reference proteome</keyword>
<dbReference type="EnsemblMetazoa" id="GPAI021049-RA">
    <property type="protein sequence ID" value="GPAI021049-PA"/>
    <property type="gene ID" value="GPAI021049"/>
</dbReference>
<accession>A0A1A9ZPK7</accession>
<protein>
    <submittedName>
        <fullName evidence="2">Uncharacterized protein</fullName>
    </submittedName>
</protein>
<dbReference type="AlphaFoldDB" id="A0A1A9ZPK7"/>